<keyword evidence="9" id="KW-1185">Reference proteome</keyword>
<dbReference type="InterPro" id="IPR038488">
    <property type="entry name" value="Integrase_DNA-bd_sf"/>
</dbReference>
<evidence type="ECO:0000256" key="3">
    <source>
        <dbReference type="ARBA" id="ARBA00023125"/>
    </source>
</evidence>
<dbReference type="STRING" id="411684.HPDFL43_17496"/>
<dbReference type="EMBL" id="ABIA03000004">
    <property type="protein sequence ID" value="EDQ33293.2"/>
    <property type="molecule type" value="Genomic_DNA"/>
</dbReference>
<dbReference type="InterPro" id="IPR002104">
    <property type="entry name" value="Integrase_catalytic"/>
</dbReference>
<comment type="similarity">
    <text evidence="1">Belongs to the 'phage' integrase family.</text>
</comment>
<dbReference type="InterPro" id="IPR010998">
    <property type="entry name" value="Integrase_recombinase_N"/>
</dbReference>
<dbReference type="SUPFAM" id="SSF56349">
    <property type="entry name" value="DNA breaking-rejoining enzymes"/>
    <property type="match status" value="1"/>
</dbReference>
<dbReference type="InterPro" id="IPR025166">
    <property type="entry name" value="Integrase_DNA_bind_dom"/>
</dbReference>
<keyword evidence="4" id="KW-0233">DNA recombination</keyword>
<dbReference type="InterPro" id="IPR044068">
    <property type="entry name" value="CB"/>
</dbReference>
<dbReference type="CDD" id="cd00801">
    <property type="entry name" value="INT_P4_C"/>
    <property type="match status" value="1"/>
</dbReference>
<evidence type="ECO:0000313" key="8">
    <source>
        <dbReference type="EMBL" id="EDQ33293.2"/>
    </source>
</evidence>
<evidence type="ECO:0000256" key="4">
    <source>
        <dbReference type="ARBA" id="ARBA00023172"/>
    </source>
</evidence>
<evidence type="ECO:0000259" key="7">
    <source>
        <dbReference type="PROSITE" id="PS51900"/>
    </source>
</evidence>
<evidence type="ECO:0000256" key="1">
    <source>
        <dbReference type="ARBA" id="ARBA00008857"/>
    </source>
</evidence>
<feature type="domain" description="Core-binding (CB)" evidence="7">
    <location>
        <begin position="100"/>
        <end position="181"/>
    </location>
</feature>
<dbReference type="InterPro" id="IPR053876">
    <property type="entry name" value="Phage_int_M"/>
</dbReference>
<name>A9D8G8_HOEPD</name>
<reference evidence="8 9" key="1">
    <citation type="submission" date="2007-10" db="EMBL/GenBank/DDBJ databases">
        <authorList>
            <person name="Wagner-Dobler I."/>
            <person name="Ferriera S."/>
            <person name="Johnson J."/>
            <person name="Kravitz S."/>
            <person name="Beeson K."/>
            <person name="Sutton G."/>
            <person name="Rogers Y.-H."/>
            <person name="Friedman R."/>
            <person name="Frazier M."/>
            <person name="Venter J.C."/>
        </authorList>
    </citation>
    <scope>NUCLEOTIDE SEQUENCE [LARGE SCALE GENOMIC DNA]</scope>
    <source>
        <strain evidence="8 9">DFL-43</strain>
    </source>
</reference>
<proteinExistence type="inferred from homology"/>
<dbReference type="GO" id="GO:0003677">
    <property type="term" value="F:DNA binding"/>
    <property type="evidence" value="ECO:0007669"/>
    <property type="project" value="UniProtKB-UniRule"/>
</dbReference>
<evidence type="ECO:0000313" key="9">
    <source>
        <dbReference type="Proteomes" id="UP000004291"/>
    </source>
</evidence>
<evidence type="ECO:0000256" key="2">
    <source>
        <dbReference type="ARBA" id="ARBA00022908"/>
    </source>
</evidence>
<organism evidence="8 9">
    <name type="scientific">Hoeflea phototrophica (strain DSM 17068 / NCIMB 14078 / DFL-43)</name>
    <dbReference type="NCBI Taxonomy" id="411684"/>
    <lineage>
        <taxon>Bacteria</taxon>
        <taxon>Pseudomonadati</taxon>
        <taxon>Pseudomonadota</taxon>
        <taxon>Alphaproteobacteria</taxon>
        <taxon>Hyphomicrobiales</taxon>
        <taxon>Rhizobiaceae</taxon>
        <taxon>Hoeflea</taxon>
    </lineage>
</organism>
<comment type="caution">
    <text evidence="8">The sequence shown here is derived from an EMBL/GenBank/DDBJ whole genome shotgun (WGS) entry which is preliminary data.</text>
</comment>
<dbReference type="InterPro" id="IPR013762">
    <property type="entry name" value="Integrase-like_cat_sf"/>
</dbReference>
<dbReference type="Pfam" id="PF22022">
    <property type="entry name" value="Phage_int_M"/>
    <property type="match status" value="1"/>
</dbReference>
<dbReference type="AlphaFoldDB" id="A9D8G8"/>
<dbReference type="Gene3D" id="3.30.160.390">
    <property type="entry name" value="Integrase, DNA-binding domain"/>
    <property type="match status" value="1"/>
</dbReference>
<sequence>MSKSKGLHPDKALTALKIRQISKPGRYADGNGLYLIVDPSGAKRWVLRTMVQGRRRDIGLGGLSIVSLAEARETARQYRRVARDGGDPIAELRKKPEDAPTFSEAAERVFKDHKASWDNPKHQQQWITTLRTYAFPVLGEMRVDQIQTPDVLRVLSPIWLSKAETARRVRQRIGTVLDWAGSAGYRHGENPTSGVTKGLPKQQKNKGHHAALPYAEVPAFVSRLRSSTNDGQAARLAFEFLILTASRTSEVLKARWTEIDLEGAIWTVPAVRMKAKRIHRVPLSTRCLEILKEARKLDVASPYLFSGTASDRPFSNAVFLAMLKRMEVTCTAHGFRSSFRDWAAETPSYPRDVVEMALAHTITDKTEAAYRRGDMLDRRRTLMQDWSKFTDSS</sequence>
<evidence type="ECO:0000259" key="6">
    <source>
        <dbReference type="PROSITE" id="PS51898"/>
    </source>
</evidence>
<dbReference type="InterPro" id="IPR050808">
    <property type="entry name" value="Phage_Integrase"/>
</dbReference>
<dbReference type="eggNOG" id="COG0582">
    <property type="taxonomic scope" value="Bacteria"/>
</dbReference>
<dbReference type="RefSeq" id="WP_040449393.1">
    <property type="nucleotide sequence ID" value="NZ_CM002917.1"/>
</dbReference>
<protein>
    <submittedName>
        <fullName evidence="8">Integrase</fullName>
    </submittedName>
</protein>
<evidence type="ECO:0000256" key="5">
    <source>
        <dbReference type="PROSITE-ProRule" id="PRU01248"/>
    </source>
</evidence>
<dbReference type="PANTHER" id="PTHR30629:SF2">
    <property type="entry name" value="PROPHAGE INTEGRASE INTS-RELATED"/>
    <property type="match status" value="1"/>
</dbReference>
<accession>A9D8G8</accession>
<dbReference type="Gene3D" id="1.10.150.130">
    <property type="match status" value="1"/>
</dbReference>
<dbReference type="Pfam" id="PF00589">
    <property type="entry name" value="Phage_integrase"/>
    <property type="match status" value="1"/>
</dbReference>
<dbReference type="PROSITE" id="PS51898">
    <property type="entry name" value="TYR_RECOMBINASE"/>
    <property type="match status" value="1"/>
</dbReference>
<dbReference type="Pfam" id="PF13356">
    <property type="entry name" value="Arm-DNA-bind_3"/>
    <property type="match status" value="1"/>
</dbReference>
<gene>
    <name evidence="8" type="ORF">HPDFL43_17496</name>
</gene>
<dbReference type="Gene3D" id="1.10.443.10">
    <property type="entry name" value="Intergrase catalytic core"/>
    <property type="match status" value="1"/>
</dbReference>
<dbReference type="PANTHER" id="PTHR30629">
    <property type="entry name" value="PROPHAGE INTEGRASE"/>
    <property type="match status" value="1"/>
</dbReference>
<reference evidence="8 9" key="2">
    <citation type="submission" date="2012-06" db="EMBL/GenBank/DDBJ databases">
        <authorList>
            <person name="Fiebig A."/>
        </authorList>
    </citation>
    <scope>NUCLEOTIDE SEQUENCE [LARGE SCALE GENOMIC DNA]</scope>
    <source>
        <strain evidence="8 9">DFL-43</strain>
    </source>
</reference>
<dbReference type="OrthoDB" id="9795573at2"/>
<keyword evidence="2" id="KW-0229">DNA integration</keyword>
<dbReference type="HOGENOM" id="CLU_027562_0_2_5"/>
<dbReference type="PROSITE" id="PS51900">
    <property type="entry name" value="CB"/>
    <property type="match status" value="1"/>
</dbReference>
<feature type="domain" description="Tyr recombinase" evidence="6">
    <location>
        <begin position="207"/>
        <end position="383"/>
    </location>
</feature>
<dbReference type="InterPro" id="IPR011010">
    <property type="entry name" value="DNA_brk_join_enz"/>
</dbReference>
<dbReference type="Proteomes" id="UP000004291">
    <property type="component" value="Chromosome"/>
</dbReference>
<keyword evidence="3 5" id="KW-0238">DNA-binding</keyword>
<dbReference type="GO" id="GO:0006310">
    <property type="term" value="P:DNA recombination"/>
    <property type="evidence" value="ECO:0007669"/>
    <property type="project" value="UniProtKB-KW"/>
</dbReference>
<dbReference type="GO" id="GO:0015074">
    <property type="term" value="P:DNA integration"/>
    <property type="evidence" value="ECO:0007669"/>
    <property type="project" value="UniProtKB-KW"/>
</dbReference>